<evidence type="ECO:0000259" key="2">
    <source>
        <dbReference type="SMART" id="SM00597"/>
    </source>
</evidence>
<dbReference type="PANTHER" id="PTHR45749:SF37">
    <property type="entry name" value="OS05G0311600 PROTEIN"/>
    <property type="match status" value="1"/>
</dbReference>
<feature type="domain" description="TTF-type" evidence="2">
    <location>
        <begin position="110"/>
        <end position="193"/>
    </location>
</feature>
<comment type="caution">
    <text evidence="3">The sequence shown here is derived from an EMBL/GenBank/DDBJ whole genome shotgun (WGS) entry which is preliminary data.</text>
</comment>
<protein>
    <submittedName>
        <fullName evidence="3">Zinc finger MYM-type protein 1-like protein</fullName>
    </submittedName>
</protein>
<keyword evidence="4" id="KW-1185">Reference proteome</keyword>
<dbReference type="Proteomes" id="UP001151760">
    <property type="component" value="Unassembled WGS sequence"/>
</dbReference>
<accession>A0ABQ5AIM0</accession>
<evidence type="ECO:0000256" key="1">
    <source>
        <dbReference type="SAM" id="MobiDB-lite"/>
    </source>
</evidence>
<evidence type="ECO:0000313" key="3">
    <source>
        <dbReference type="EMBL" id="GJT02515.1"/>
    </source>
</evidence>
<sequence>MSTKKKKVGILDWFGPVQKKTKTQDGCSTFTTPQPPIDPSTHETETETQQDTGREKDHFNVNVIPHDPGLGLNIFDYNPNVQDLVRREYVQRRPCQPVSHDFPRTMFGVKSRRFNPLWFNKYEWLEYSVDKDAAYCFVCYLFKNKDDHFEDAFVKNGFKGWNRPVAFDKHVGKFNSAHNHVGFRVLIIKDCRINS</sequence>
<reference evidence="3" key="1">
    <citation type="journal article" date="2022" name="Int. J. Mol. Sci.">
        <title>Draft Genome of Tanacetum Coccineum: Genomic Comparison of Closely Related Tanacetum-Family Plants.</title>
        <authorList>
            <person name="Yamashiro T."/>
            <person name="Shiraishi A."/>
            <person name="Nakayama K."/>
            <person name="Satake H."/>
        </authorList>
    </citation>
    <scope>NUCLEOTIDE SEQUENCE</scope>
</reference>
<dbReference type="InterPro" id="IPR006580">
    <property type="entry name" value="Znf_TTF"/>
</dbReference>
<dbReference type="EMBL" id="BQNB010012355">
    <property type="protein sequence ID" value="GJT02515.1"/>
    <property type="molecule type" value="Genomic_DNA"/>
</dbReference>
<dbReference type="SMART" id="SM00597">
    <property type="entry name" value="ZnF_TTF"/>
    <property type="match status" value="1"/>
</dbReference>
<proteinExistence type="predicted"/>
<feature type="region of interest" description="Disordered" evidence="1">
    <location>
        <begin position="20"/>
        <end position="57"/>
    </location>
</feature>
<organism evidence="3 4">
    <name type="scientific">Tanacetum coccineum</name>
    <dbReference type="NCBI Taxonomy" id="301880"/>
    <lineage>
        <taxon>Eukaryota</taxon>
        <taxon>Viridiplantae</taxon>
        <taxon>Streptophyta</taxon>
        <taxon>Embryophyta</taxon>
        <taxon>Tracheophyta</taxon>
        <taxon>Spermatophyta</taxon>
        <taxon>Magnoliopsida</taxon>
        <taxon>eudicotyledons</taxon>
        <taxon>Gunneridae</taxon>
        <taxon>Pentapetalae</taxon>
        <taxon>asterids</taxon>
        <taxon>campanulids</taxon>
        <taxon>Asterales</taxon>
        <taxon>Asteraceae</taxon>
        <taxon>Asteroideae</taxon>
        <taxon>Anthemideae</taxon>
        <taxon>Anthemidinae</taxon>
        <taxon>Tanacetum</taxon>
    </lineage>
</organism>
<name>A0ABQ5AIM0_9ASTR</name>
<evidence type="ECO:0000313" key="4">
    <source>
        <dbReference type="Proteomes" id="UP001151760"/>
    </source>
</evidence>
<reference evidence="3" key="2">
    <citation type="submission" date="2022-01" db="EMBL/GenBank/DDBJ databases">
        <authorList>
            <person name="Yamashiro T."/>
            <person name="Shiraishi A."/>
            <person name="Satake H."/>
            <person name="Nakayama K."/>
        </authorList>
    </citation>
    <scope>NUCLEOTIDE SEQUENCE</scope>
</reference>
<dbReference type="PANTHER" id="PTHR45749">
    <property type="match status" value="1"/>
</dbReference>
<gene>
    <name evidence="3" type="ORF">Tco_0823684</name>
</gene>